<accession>A0A0M3AK84</accession>
<comment type="caution">
    <text evidence="1">The sequence shown here is derived from an EMBL/GenBank/DDBJ whole genome shotgun (WGS) entry which is preliminary data.</text>
</comment>
<dbReference type="EMBL" id="LBIC01000022">
    <property type="protein sequence ID" value="KKW89361.1"/>
    <property type="molecule type" value="Genomic_DNA"/>
</dbReference>
<dbReference type="AlphaFoldDB" id="A0A0M3AK84"/>
<evidence type="ECO:0000313" key="2">
    <source>
        <dbReference type="Proteomes" id="UP000033874"/>
    </source>
</evidence>
<keyword evidence="2" id="KW-1185">Reference proteome</keyword>
<name>A0A0M3AK84_9SPHN</name>
<dbReference type="RefSeq" id="WP_046766255.1">
    <property type="nucleotide sequence ID" value="NZ_LBIC01000022.1"/>
</dbReference>
<reference evidence="1 2" key="1">
    <citation type="submission" date="2015-04" db="EMBL/GenBank/DDBJ databases">
        <title>Genome sequence of aromatic hydrocarbons-degrading Sphingobium chungbukense DJ77.</title>
        <authorList>
            <person name="Kim Y.-C."/>
            <person name="Chae J.-C."/>
        </authorList>
    </citation>
    <scope>NUCLEOTIDE SEQUENCE [LARGE SCALE GENOMIC DNA]</scope>
    <source>
        <strain evidence="1 2">DJ77</strain>
    </source>
</reference>
<dbReference type="Proteomes" id="UP000033874">
    <property type="component" value="Unassembled WGS sequence"/>
</dbReference>
<sequence length="69" mass="7570">MNILRPFQFGIMEVAVMQAAGEDNLIHMGLNGARFGYWGQSPQLSADFPQLFAHITPKNGADSAFSRSI</sequence>
<dbReference type="STRING" id="56193.YP76_25920"/>
<dbReference type="PATRIC" id="fig|56193.3.peg.5473"/>
<protein>
    <submittedName>
        <fullName evidence="1">Uncharacterized protein</fullName>
    </submittedName>
</protein>
<gene>
    <name evidence="1" type="ORF">YP76_25920</name>
</gene>
<proteinExistence type="predicted"/>
<organism evidence="1 2">
    <name type="scientific">Sphingobium chungbukense</name>
    <dbReference type="NCBI Taxonomy" id="56193"/>
    <lineage>
        <taxon>Bacteria</taxon>
        <taxon>Pseudomonadati</taxon>
        <taxon>Pseudomonadota</taxon>
        <taxon>Alphaproteobacteria</taxon>
        <taxon>Sphingomonadales</taxon>
        <taxon>Sphingomonadaceae</taxon>
        <taxon>Sphingobium</taxon>
    </lineage>
</organism>
<evidence type="ECO:0000313" key="1">
    <source>
        <dbReference type="EMBL" id="KKW89361.1"/>
    </source>
</evidence>